<comment type="caution">
    <text evidence="7">The sequence shown here is derived from an EMBL/GenBank/DDBJ whole genome shotgun (WGS) entry which is preliminary data.</text>
</comment>
<sequence>MTDFDDIHYINCIRNGEVNAFVHIVRRYQRMIYTIVSKIVNNNTDAEDIVQEIFIKVYQSLDKFRGDAGFSTWLYRIAYNTAITEIRKSQKVIAVEDSYLSAVSDMEISDSIDDISSEERLQYLDEVLKMLPAEEALLITMFYLNDHSIQEIGTITGLTLSNVKVKLHRIRKFMNFEINKLIWQ</sequence>
<dbReference type="SUPFAM" id="SSF88659">
    <property type="entry name" value="Sigma3 and sigma4 domains of RNA polymerase sigma factors"/>
    <property type="match status" value="1"/>
</dbReference>
<dbReference type="Pfam" id="PF04542">
    <property type="entry name" value="Sigma70_r2"/>
    <property type="match status" value="1"/>
</dbReference>
<dbReference type="InterPro" id="IPR039425">
    <property type="entry name" value="RNA_pol_sigma-70-like"/>
</dbReference>
<dbReference type="RefSeq" id="WP_134436500.1">
    <property type="nucleotide sequence ID" value="NZ_SOML01000006.1"/>
</dbReference>
<dbReference type="Gene3D" id="1.10.10.10">
    <property type="entry name" value="Winged helix-like DNA-binding domain superfamily/Winged helix DNA-binding domain"/>
    <property type="match status" value="1"/>
</dbReference>
<dbReference type="AlphaFoldDB" id="A0A4Y8L0S4"/>
<evidence type="ECO:0000259" key="6">
    <source>
        <dbReference type="Pfam" id="PF08281"/>
    </source>
</evidence>
<feature type="domain" description="RNA polymerase sigma-70 region 2" evidence="5">
    <location>
        <begin position="24"/>
        <end position="91"/>
    </location>
</feature>
<organism evidence="7 8">
    <name type="scientific">Dysgonomonas capnocytophagoides</name>
    <dbReference type="NCBI Taxonomy" id="45254"/>
    <lineage>
        <taxon>Bacteria</taxon>
        <taxon>Pseudomonadati</taxon>
        <taxon>Bacteroidota</taxon>
        <taxon>Bacteroidia</taxon>
        <taxon>Bacteroidales</taxon>
        <taxon>Dysgonomonadaceae</taxon>
        <taxon>Dysgonomonas</taxon>
    </lineage>
</organism>
<dbReference type="GO" id="GO:0003677">
    <property type="term" value="F:DNA binding"/>
    <property type="evidence" value="ECO:0007669"/>
    <property type="project" value="InterPro"/>
</dbReference>
<keyword evidence="3" id="KW-0731">Sigma factor</keyword>
<dbReference type="InterPro" id="IPR013325">
    <property type="entry name" value="RNA_pol_sigma_r2"/>
</dbReference>
<evidence type="ECO:0000313" key="7">
    <source>
        <dbReference type="EMBL" id="TFD96163.1"/>
    </source>
</evidence>
<evidence type="ECO:0000259" key="5">
    <source>
        <dbReference type="Pfam" id="PF04542"/>
    </source>
</evidence>
<dbReference type="Pfam" id="PF08281">
    <property type="entry name" value="Sigma70_r4_2"/>
    <property type="match status" value="1"/>
</dbReference>
<dbReference type="CDD" id="cd06171">
    <property type="entry name" value="Sigma70_r4"/>
    <property type="match status" value="1"/>
</dbReference>
<dbReference type="Gene3D" id="1.10.1740.10">
    <property type="match status" value="1"/>
</dbReference>
<dbReference type="InterPro" id="IPR013324">
    <property type="entry name" value="RNA_pol_sigma_r3/r4-like"/>
</dbReference>
<protein>
    <submittedName>
        <fullName evidence="7">Sigma-70 family RNA polymerase sigma factor</fullName>
    </submittedName>
</protein>
<dbReference type="GO" id="GO:0016987">
    <property type="term" value="F:sigma factor activity"/>
    <property type="evidence" value="ECO:0007669"/>
    <property type="project" value="UniProtKB-KW"/>
</dbReference>
<evidence type="ECO:0000256" key="1">
    <source>
        <dbReference type="ARBA" id="ARBA00010641"/>
    </source>
</evidence>
<dbReference type="SUPFAM" id="SSF88946">
    <property type="entry name" value="Sigma2 domain of RNA polymerase sigma factors"/>
    <property type="match status" value="1"/>
</dbReference>
<dbReference type="PANTHER" id="PTHR43133">
    <property type="entry name" value="RNA POLYMERASE ECF-TYPE SIGMA FACTO"/>
    <property type="match status" value="1"/>
</dbReference>
<dbReference type="GO" id="GO:0006352">
    <property type="term" value="P:DNA-templated transcription initiation"/>
    <property type="evidence" value="ECO:0007669"/>
    <property type="project" value="InterPro"/>
</dbReference>
<proteinExistence type="inferred from homology"/>
<reference evidence="7 8" key="1">
    <citation type="submission" date="2019-03" db="EMBL/GenBank/DDBJ databases">
        <title>San Antonio Military Medical Center submission to MRSN (WRAIR), pending publication.</title>
        <authorList>
            <person name="Blyth D.M."/>
            <person name="Mccarthy S.L."/>
            <person name="Schall S.E."/>
            <person name="Stam J.A."/>
            <person name="Ong A.C."/>
            <person name="Mcgann P.T."/>
        </authorList>
    </citation>
    <scope>NUCLEOTIDE SEQUENCE [LARGE SCALE GENOMIC DNA]</scope>
    <source>
        <strain evidence="7 8">MRSN571793</strain>
    </source>
</reference>
<evidence type="ECO:0000256" key="4">
    <source>
        <dbReference type="ARBA" id="ARBA00023163"/>
    </source>
</evidence>
<dbReference type="STRING" id="1121485.GCA_000426485_00594"/>
<evidence type="ECO:0000256" key="2">
    <source>
        <dbReference type="ARBA" id="ARBA00023015"/>
    </source>
</evidence>
<keyword evidence="4" id="KW-0804">Transcription</keyword>
<dbReference type="InterPro" id="IPR007627">
    <property type="entry name" value="RNA_pol_sigma70_r2"/>
</dbReference>
<gene>
    <name evidence="7" type="ORF">E2605_11260</name>
</gene>
<feature type="domain" description="RNA polymerase sigma factor 70 region 4 type 2" evidence="6">
    <location>
        <begin position="122"/>
        <end position="174"/>
    </location>
</feature>
<evidence type="ECO:0000313" key="8">
    <source>
        <dbReference type="Proteomes" id="UP000297861"/>
    </source>
</evidence>
<dbReference type="Proteomes" id="UP000297861">
    <property type="component" value="Unassembled WGS sequence"/>
</dbReference>
<dbReference type="InterPro" id="IPR013249">
    <property type="entry name" value="RNA_pol_sigma70_r4_t2"/>
</dbReference>
<dbReference type="PANTHER" id="PTHR43133:SF45">
    <property type="entry name" value="RNA POLYMERASE ECF-TYPE SIGMA FACTOR"/>
    <property type="match status" value="1"/>
</dbReference>
<evidence type="ECO:0000256" key="3">
    <source>
        <dbReference type="ARBA" id="ARBA00023082"/>
    </source>
</evidence>
<name>A0A4Y8L0S4_9BACT</name>
<keyword evidence="2" id="KW-0805">Transcription regulation</keyword>
<dbReference type="InterPro" id="IPR014284">
    <property type="entry name" value="RNA_pol_sigma-70_dom"/>
</dbReference>
<dbReference type="NCBIfam" id="TIGR02937">
    <property type="entry name" value="sigma70-ECF"/>
    <property type="match status" value="1"/>
</dbReference>
<comment type="similarity">
    <text evidence="1">Belongs to the sigma-70 factor family. ECF subfamily.</text>
</comment>
<dbReference type="InterPro" id="IPR036388">
    <property type="entry name" value="WH-like_DNA-bd_sf"/>
</dbReference>
<keyword evidence="8" id="KW-1185">Reference proteome</keyword>
<accession>A0A4Y8L0S4</accession>
<dbReference type="OrthoDB" id="1027298at2"/>
<dbReference type="EMBL" id="SOML01000006">
    <property type="protein sequence ID" value="TFD96163.1"/>
    <property type="molecule type" value="Genomic_DNA"/>
</dbReference>